<organism evidence="1 2">
    <name type="scientific">Eufriesea mexicana</name>
    <dbReference type="NCBI Taxonomy" id="516756"/>
    <lineage>
        <taxon>Eukaryota</taxon>
        <taxon>Metazoa</taxon>
        <taxon>Ecdysozoa</taxon>
        <taxon>Arthropoda</taxon>
        <taxon>Hexapoda</taxon>
        <taxon>Insecta</taxon>
        <taxon>Pterygota</taxon>
        <taxon>Neoptera</taxon>
        <taxon>Endopterygota</taxon>
        <taxon>Hymenoptera</taxon>
        <taxon>Apocrita</taxon>
        <taxon>Aculeata</taxon>
        <taxon>Apoidea</taxon>
        <taxon>Anthophila</taxon>
        <taxon>Apidae</taxon>
        <taxon>Eufriesea</taxon>
    </lineage>
</organism>
<gene>
    <name evidence="1" type="ORF">WN48_10932</name>
</gene>
<accession>A0A310SI87</accession>
<keyword evidence="2" id="KW-1185">Reference proteome</keyword>
<dbReference type="AlphaFoldDB" id="A0A310SI87"/>
<proteinExistence type="predicted"/>
<reference evidence="1 2" key="1">
    <citation type="submission" date="2015-07" db="EMBL/GenBank/DDBJ databases">
        <title>The genome of Eufriesea mexicana.</title>
        <authorList>
            <person name="Pan H."/>
            <person name="Kapheim K."/>
        </authorList>
    </citation>
    <scope>NUCLEOTIDE SEQUENCE [LARGE SCALE GENOMIC DNA]</scope>
    <source>
        <strain evidence="1">0111107269</strain>
        <tissue evidence="1">Whole body</tissue>
    </source>
</reference>
<evidence type="ECO:0000313" key="2">
    <source>
        <dbReference type="Proteomes" id="UP000250275"/>
    </source>
</evidence>
<name>A0A310SI87_9HYME</name>
<sequence>MTRMVEITGAKLAYKVEAGENLDSPQIANPLCYVVPESILRKAISRKNNSSQRSEV</sequence>
<dbReference type="Proteomes" id="UP000250275">
    <property type="component" value="Unassembled WGS sequence"/>
</dbReference>
<protein>
    <submittedName>
        <fullName evidence="1">Uncharacterized protein</fullName>
    </submittedName>
</protein>
<evidence type="ECO:0000313" key="1">
    <source>
        <dbReference type="EMBL" id="OAD58433.1"/>
    </source>
</evidence>
<dbReference type="EMBL" id="KQ761005">
    <property type="protein sequence ID" value="OAD58433.1"/>
    <property type="molecule type" value="Genomic_DNA"/>
</dbReference>